<name>A0A0K0DDZ7_ANGCA</name>
<feature type="region of interest" description="Disordered" evidence="1">
    <location>
        <begin position="1"/>
        <end position="22"/>
    </location>
</feature>
<reference evidence="3" key="2">
    <citation type="submission" date="2017-02" db="UniProtKB">
        <authorList>
            <consortium name="WormBaseParasite"/>
        </authorList>
    </citation>
    <scope>IDENTIFICATION</scope>
</reference>
<accession>A0A0K0DDZ7</accession>
<dbReference type="WBParaSite" id="ACAC_0000901501-mRNA-1">
    <property type="protein sequence ID" value="ACAC_0000901501-mRNA-1"/>
    <property type="gene ID" value="ACAC_0000901501"/>
</dbReference>
<protein>
    <submittedName>
        <fullName evidence="3">EFG_C domain-containing protein</fullName>
    </submittedName>
</protein>
<proteinExistence type="predicted"/>
<keyword evidence="2" id="KW-1185">Reference proteome</keyword>
<dbReference type="Proteomes" id="UP000035642">
    <property type="component" value="Unassembled WGS sequence"/>
</dbReference>
<sequence>MKSSGRTIMKVDDPGVGVEGQRMTPGVLSYEIFTSTLESTTYDEVEFASERMTYSSGMHSEQLEDLITRKS</sequence>
<evidence type="ECO:0000313" key="3">
    <source>
        <dbReference type="WBParaSite" id="ACAC_0000901501-mRNA-1"/>
    </source>
</evidence>
<reference evidence="2" key="1">
    <citation type="submission" date="2012-09" db="EMBL/GenBank/DDBJ databases">
        <authorList>
            <person name="Martin A.A."/>
        </authorList>
    </citation>
    <scope>NUCLEOTIDE SEQUENCE</scope>
</reference>
<organism evidence="2 3">
    <name type="scientific">Angiostrongylus cantonensis</name>
    <name type="common">Rat lungworm</name>
    <dbReference type="NCBI Taxonomy" id="6313"/>
    <lineage>
        <taxon>Eukaryota</taxon>
        <taxon>Metazoa</taxon>
        <taxon>Ecdysozoa</taxon>
        <taxon>Nematoda</taxon>
        <taxon>Chromadorea</taxon>
        <taxon>Rhabditida</taxon>
        <taxon>Rhabditina</taxon>
        <taxon>Rhabditomorpha</taxon>
        <taxon>Strongyloidea</taxon>
        <taxon>Metastrongylidae</taxon>
        <taxon>Angiostrongylus</taxon>
    </lineage>
</organism>
<evidence type="ECO:0000313" key="2">
    <source>
        <dbReference type="Proteomes" id="UP000035642"/>
    </source>
</evidence>
<evidence type="ECO:0000256" key="1">
    <source>
        <dbReference type="SAM" id="MobiDB-lite"/>
    </source>
</evidence>
<dbReference type="AlphaFoldDB" id="A0A0K0DDZ7"/>